<dbReference type="Gene3D" id="1.10.260.40">
    <property type="entry name" value="lambda repressor-like DNA-binding domains"/>
    <property type="match status" value="1"/>
</dbReference>
<dbReference type="EMBL" id="CAGS01000446">
    <property type="protein sequence ID" value="CCF85478.1"/>
    <property type="molecule type" value="Genomic_DNA"/>
</dbReference>
<dbReference type="GO" id="GO:0003677">
    <property type="term" value="F:DNA binding"/>
    <property type="evidence" value="ECO:0007669"/>
    <property type="project" value="InterPro"/>
</dbReference>
<evidence type="ECO:0000313" key="3">
    <source>
        <dbReference type="Proteomes" id="UP000004221"/>
    </source>
</evidence>
<dbReference type="RefSeq" id="WP_008480402.1">
    <property type="nucleotide sequence ID" value="NZ_CAGS01000446.1"/>
</dbReference>
<dbReference type="CDD" id="cd00093">
    <property type="entry name" value="HTH_XRE"/>
    <property type="match status" value="1"/>
</dbReference>
<dbReference type="AlphaFoldDB" id="I4ELB6"/>
<keyword evidence="3" id="KW-1185">Reference proteome</keyword>
<comment type="caution">
    <text evidence="2">The sequence shown here is derived from an EMBL/GenBank/DDBJ whole genome shotgun (WGS) entry which is preliminary data.</text>
</comment>
<organism evidence="2 3">
    <name type="scientific">Nitrolancea hollandica Lb</name>
    <dbReference type="NCBI Taxonomy" id="1129897"/>
    <lineage>
        <taxon>Bacteria</taxon>
        <taxon>Pseudomonadati</taxon>
        <taxon>Thermomicrobiota</taxon>
        <taxon>Thermomicrobia</taxon>
        <taxon>Sphaerobacterales</taxon>
        <taxon>Sphaerobacterineae</taxon>
        <taxon>Sphaerobacteraceae</taxon>
        <taxon>Nitrolancea</taxon>
    </lineage>
</organism>
<evidence type="ECO:0000259" key="1">
    <source>
        <dbReference type="PROSITE" id="PS50943"/>
    </source>
</evidence>
<sequence>MAKGWRRYHYDYQSFGCWTKIHRGNRTLKDIAEATGINRGSLSQVEAGKRPLPPEQRRKLIDELAATADEQAEGCRIAEILIPLPAQVGQQEFGRTRVTAATAFRPNRILQAADSLSLKELSPERASARLVSSLYLVYQGEADEASGRCEQLIHEIENSSWRKCPEALELLARSYITLAEAQIETLQPSFYNKVLAYLTKAEGYLEQLSRRTGSAQATRRLTSRLNLVRGMVARIWEDETRAGLSFPIEMLGESEQLLEAAKATDVVEDRIWARTELIKRLANRGDWHKVFGEFQAAQTELGAAIKQSSQSSVVSMILPVSLYEGLARVLIRGFGATQEAIDLLTEAFGYTGFRLNEFQISLTHIEWLLRSGNSIDGRGALEDLINTAPTSYQRRKALRLRRLL</sequence>
<reference evidence="2 3" key="1">
    <citation type="journal article" date="2012" name="ISME J.">
        <title>Nitrification expanded: discovery, physiology and genomics of a nitrite-oxidizing bacterium from the phylum Chloroflexi.</title>
        <authorList>
            <person name="Sorokin D.Y."/>
            <person name="Lucker S."/>
            <person name="Vejmelkova D."/>
            <person name="Kostrikina N.A."/>
            <person name="Kleerebezem R."/>
            <person name="Rijpstra W.I."/>
            <person name="Damste J.S."/>
            <person name="Le Paslier D."/>
            <person name="Muyzer G."/>
            <person name="Wagner M."/>
            <person name="van Loosdrecht M.C."/>
            <person name="Daims H."/>
        </authorList>
    </citation>
    <scope>NUCLEOTIDE SEQUENCE [LARGE SCALE GENOMIC DNA]</scope>
    <source>
        <strain evidence="3">none</strain>
    </source>
</reference>
<dbReference type="InterPro" id="IPR011990">
    <property type="entry name" value="TPR-like_helical_dom_sf"/>
</dbReference>
<dbReference type="SUPFAM" id="SSF47413">
    <property type="entry name" value="lambda repressor-like DNA-binding domains"/>
    <property type="match status" value="1"/>
</dbReference>
<dbReference type="InterPro" id="IPR010982">
    <property type="entry name" value="Lambda_DNA-bd_dom_sf"/>
</dbReference>
<dbReference type="Gene3D" id="1.25.40.10">
    <property type="entry name" value="Tetratricopeptide repeat domain"/>
    <property type="match status" value="1"/>
</dbReference>
<dbReference type="InterPro" id="IPR001387">
    <property type="entry name" value="Cro/C1-type_HTH"/>
</dbReference>
<feature type="domain" description="HTH cro/C1-type" evidence="1">
    <location>
        <begin position="27"/>
        <end position="71"/>
    </location>
</feature>
<gene>
    <name evidence="2" type="ORF">NITHO_500013</name>
</gene>
<evidence type="ECO:0000313" key="2">
    <source>
        <dbReference type="EMBL" id="CCF85478.1"/>
    </source>
</evidence>
<dbReference type="PROSITE" id="PS50943">
    <property type="entry name" value="HTH_CROC1"/>
    <property type="match status" value="1"/>
</dbReference>
<dbReference type="Proteomes" id="UP000004221">
    <property type="component" value="Unassembled WGS sequence"/>
</dbReference>
<proteinExistence type="predicted"/>
<accession>I4ELB6</accession>
<protein>
    <recommendedName>
        <fullName evidence="1">HTH cro/C1-type domain-containing protein</fullName>
    </recommendedName>
</protein>
<name>I4ELB6_9BACT</name>